<sequence length="183" mass="20781" precursor="true">MTQLLRTIDTLRFWLGTAGQVGLLLMVLLMLFGLLVMLPAQQKLQTLREQLDWMQAQPKAQARPAPVLAETQQLQQFYAQFPPQDSLSERLRALHQLAQESDMDLVMGDYKLSHQRDNTALQRYEITLPVKARYGALRAFIAQAALRFPTLGLSDISIKRDGIQDDEAEVKLSYVWLLRGDGA</sequence>
<evidence type="ECO:0000313" key="2">
    <source>
        <dbReference type="EMBL" id="ACT50276.1"/>
    </source>
</evidence>
<keyword evidence="3" id="KW-1185">Reference proteome</keyword>
<dbReference type="Proteomes" id="UP000002743">
    <property type="component" value="Chromosome"/>
</dbReference>
<reference evidence="3" key="1">
    <citation type="submission" date="2009-07" db="EMBL/GenBank/DDBJ databases">
        <title>Complete sequence of chromosome of Methylovorus sp. SIP3-4.</title>
        <authorList>
            <person name="Lucas S."/>
            <person name="Copeland A."/>
            <person name="Lapidus A."/>
            <person name="Glavina del Rio T."/>
            <person name="Tice H."/>
            <person name="Bruce D."/>
            <person name="Goodwin L."/>
            <person name="Pitluck S."/>
            <person name="Clum A."/>
            <person name="Larimer F."/>
            <person name="Land M."/>
            <person name="Hauser L."/>
            <person name="Kyrpides N."/>
            <person name="Mikhailova N."/>
            <person name="Kayluzhnaya M."/>
            <person name="Chistoserdova L."/>
        </authorList>
    </citation>
    <scope>NUCLEOTIDE SEQUENCE [LARGE SCALE GENOMIC DNA]</scope>
    <source>
        <strain evidence="3">SIP3-4</strain>
    </source>
</reference>
<reference evidence="2 3" key="2">
    <citation type="journal article" date="2011" name="J. Bacteriol.">
        <title>Genomes of three methylotrophs from a single niche uncover genetic and metabolic divergence of Methylophilaceae.</title>
        <authorList>
            <person name="Lapidus A."/>
            <person name="Clum A."/>
            <person name="Labutti K."/>
            <person name="Kaluzhnaya M.G."/>
            <person name="Lim S."/>
            <person name="Beck D.A."/>
            <person name="Glavina Del Rio T."/>
            <person name="Nolan M."/>
            <person name="Mavromatis K."/>
            <person name="Huntemann M."/>
            <person name="Lucas S."/>
            <person name="Lidstrom M.E."/>
            <person name="Ivanova N."/>
            <person name="Chistoserdova L."/>
        </authorList>
    </citation>
    <scope>NUCLEOTIDE SEQUENCE [LARGE SCALE GENOMIC DNA]</scope>
    <source>
        <strain evidence="2 3">SIP3-4</strain>
    </source>
</reference>
<keyword evidence="1" id="KW-1133">Transmembrane helix</keyword>
<dbReference type="eggNOG" id="COG3167">
    <property type="taxonomic scope" value="Bacteria"/>
</dbReference>
<keyword evidence="1" id="KW-0472">Membrane</keyword>
<dbReference type="AlphaFoldDB" id="C6XCK1"/>
<protein>
    <submittedName>
        <fullName evidence="2">Putative transmembrane protein</fullName>
    </submittedName>
</protein>
<evidence type="ECO:0000256" key="1">
    <source>
        <dbReference type="SAM" id="Phobius"/>
    </source>
</evidence>
<dbReference type="KEGG" id="mei:Msip34_1029"/>
<proteinExistence type="predicted"/>
<dbReference type="EMBL" id="CP001674">
    <property type="protein sequence ID" value="ACT50276.1"/>
    <property type="molecule type" value="Genomic_DNA"/>
</dbReference>
<dbReference type="STRING" id="582744.Msip34_1029"/>
<evidence type="ECO:0000313" key="3">
    <source>
        <dbReference type="Proteomes" id="UP000002743"/>
    </source>
</evidence>
<dbReference type="HOGENOM" id="CLU_115745_0_0_4"/>
<feature type="transmembrane region" description="Helical" evidence="1">
    <location>
        <begin position="13"/>
        <end position="38"/>
    </location>
</feature>
<name>C6XCK1_METGS</name>
<gene>
    <name evidence="2" type="ordered locus">Msip34_1029</name>
</gene>
<organism evidence="2 3">
    <name type="scientific">Methylovorus glucosotrophus (strain SIP3-4)</name>
    <dbReference type="NCBI Taxonomy" id="582744"/>
    <lineage>
        <taxon>Bacteria</taxon>
        <taxon>Pseudomonadati</taxon>
        <taxon>Pseudomonadota</taxon>
        <taxon>Betaproteobacteria</taxon>
        <taxon>Nitrosomonadales</taxon>
        <taxon>Methylophilaceae</taxon>
        <taxon>Methylovorus</taxon>
    </lineage>
</organism>
<keyword evidence="1 2" id="KW-0812">Transmembrane</keyword>
<dbReference type="RefSeq" id="WP_015829798.1">
    <property type="nucleotide sequence ID" value="NC_012969.1"/>
</dbReference>
<accession>C6XCK1</accession>
<dbReference type="OrthoDB" id="9096701at2"/>